<accession>A0A9K3D4E4</accession>
<evidence type="ECO:0000313" key="3">
    <source>
        <dbReference type="Proteomes" id="UP000265618"/>
    </source>
</evidence>
<proteinExistence type="predicted"/>
<reference evidence="2 3" key="1">
    <citation type="journal article" date="2018" name="PLoS ONE">
        <title>The draft genome of Kipferlia bialata reveals reductive genome evolution in fornicate parasites.</title>
        <authorList>
            <person name="Tanifuji G."/>
            <person name="Takabayashi S."/>
            <person name="Kume K."/>
            <person name="Takagi M."/>
            <person name="Nakayama T."/>
            <person name="Kamikawa R."/>
            <person name="Inagaki Y."/>
            <person name="Hashimoto T."/>
        </authorList>
    </citation>
    <scope>NUCLEOTIDE SEQUENCE [LARGE SCALE GENOMIC DNA]</scope>
    <source>
        <strain evidence="2">NY0173</strain>
    </source>
</reference>
<keyword evidence="3" id="KW-1185">Reference proteome</keyword>
<dbReference type="EMBL" id="BDIP01003257">
    <property type="protein sequence ID" value="GIQ87475.1"/>
    <property type="molecule type" value="Genomic_DNA"/>
</dbReference>
<sequence>MARQKSRPPSAHEEKGGQPLHLCTLRVKATLTALPTAPEAGGGCQMYVVPIVWIPGQASPSVLSTVVLERPSFNGPAGTLVGRSGRVDPSDTLARDMALVAALEDSDSSDDSDGYTEAGGRSLDVSDVSAGGTREAPSGEAVVDVQLKVTEELVETLAREEARLHLLVVRPPKEQSEEGTEGDGGEGTEAERILSAVSAAAEGAVREMQGGKGQGGLDLHEVDMSPLLASLRVGDSFVMSGKVGDVADGAGAQGGKAKQDKTRAKSRLGAEDVAVDTDCPFRLRVDVDVCIMKAETEGEEEGGDTTLVPVLPTAFLPQYLASRLNPMVIELMGIHNVPMFSVDPGSV</sequence>
<evidence type="ECO:0000256" key="1">
    <source>
        <dbReference type="SAM" id="MobiDB-lite"/>
    </source>
</evidence>
<gene>
    <name evidence="2" type="ORF">KIPB_009520</name>
</gene>
<organism evidence="2 3">
    <name type="scientific">Kipferlia bialata</name>
    <dbReference type="NCBI Taxonomy" id="797122"/>
    <lineage>
        <taxon>Eukaryota</taxon>
        <taxon>Metamonada</taxon>
        <taxon>Carpediemonas-like organisms</taxon>
        <taxon>Kipferlia</taxon>
    </lineage>
</organism>
<feature type="compositionally biased region" description="Acidic residues" evidence="1">
    <location>
        <begin position="104"/>
        <end position="114"/>
    </location>
</feature>
<dbReference type="AlphaFoldDB" id="A0A9K3D4E4"/>
<name>A0A9K3D4E4_9EUKA</name>
<evidence type="ECO:0000313" key="2">
    <source>
        <dbReference type="EMBL" id="GIQ87475.1"/>
    </source>
</evidence>
<comment type="caution">
    <text evidence="2">The sequence shown here is derived from an EMBL/GenBank/DDBJ whole genome shotgun (WGS) entry which is preliminary data.</text>
</comment>
<feature type="compositionally biased region" description="Acidic residues" evidence="1">
    <location>
        <begin position="177"/>
        <end position="188"/>
    </location>
</feature>
<dbReference type="Proteomes" id="UP000265618">
    <property type="component" value="Unassembled WGS sequence"/>
</dbReference>
<feature type="region of interest" description="Disordered" evidence="1">
    <location>
        <begin position="103"/>
        <end position="138"/>
    </location>
</feature>
<protein>
    <submittedName>
        <fullName evidence="2">Uncharacterized protein</fullName>
    </submittedName>
</protein>
<feature type="region of interest" description="Disordered" evidence="1">
    <location>
        <begin position="169"/>
        <end position="188"/>
    </location>
</feature>